<feature type="domain" description="Phosphodiester glycosidase" evidence="1">
    <location>
        <begin position="262"/>
        <end position="415"/>
    </location>
</feature>
<proteinExistence type="predicted"/>
<organism evidence="2 3">
    <name type="scientific">Bacteroides ovatus (strain ATCC 8483 / DSM 1896 / JCM 5824 / BCRC 10623 / CCUG 4943 / NCTC 11153)</name>
    <dbReference type="NCBI Taxonomy" id="411476"/>
    <lineage>
        <taxon>Bacteria</taxon>
        <taxon>Pseudomonadati</taxon>
        <taxon>Bacteroidota</taxon>
        <taxon>Bacteroidia</taxon>
        <taxon>Bacteroidales</taxon>
        <taxon>Bacteroidaceae</taxon>
        <taxon>Bacteroides</taxon>
    </lineage>
</organism>
<dbReference type="InterPro" id="IPR018711">
    <property type="entry name" value="NAGPA"/>
</dbReference>
<evidence type="ECO:0000259" key="1">
    <source>
        <dbReference type="Pfam" id="PF09992"/>
    </source>
</evidence>
<dbReference type="PANTHER" id="PTHR40446">
    <property type="entry name" value="N-ACETYLGLUCOSAMINE-1-PHOSPHODIESTER ALPHA-N-ACETYLGLUCOSAMINIDASE"/>
    <property type="match status" value="1"/>
</dbReference>
<dbReference type="PANTHER" id="PTHR40446:SF2">
    <property type="entry name" value="N-ACETYLGLUCOSAMINE-1-PHOSPHODIESTER ALPHA-N-ACETYLGLUCOSAMINIDASE"/>
    <property type="match status" value="1"/>
</dbReference>
<gene>
    <name evidence="2" type="ORF">BACOVA_01807</name>
</gene>
<evidence type="ECO:0000313" key="2">
    <source>
        <dbReference type="EMBL" id="EDO12664.1"/>
    </source>
</evidence>
<comment type="caution">
    <text evidence="2">The sequence shown here is derived from an EMBL/GenBank/DDBJ whole genome shotgun (WGS) entry which is preliminary data.</text>
</comment>
<sequence>MMKIFIRILLLFYYVFILLACGDKKESISINYILMARVTNMQTDEIKIDTPSRTIFIKLITGGDLSNVHVNLTLAKGVEMVEPANTESVYDFTKPASVTLKYKEEIITYHFIIDTEYNIVDPATLGWVKSTEWGTLPDYLAIYKSPSTLKGKNAVAYIAVADMDKNASFSVLGNATGVKTLTQFYNAESVKPAIVMNGGYFASNGATVSLLYRNNVMLAPNLQSMSRSDGTSNVAFYPTRSAFGEIENGKFEVNWVYTVSSGQTYAYPAPSPNKSGVSPMQIPSVNYPEGASIWKAKNAIGGGPVLLKNGLYKNTWEAELFDTASGIGPTSNNPRSAIGITGDNRLIFFVCEGRNKTPNVPGFTLEEVAYILRDLGCLDAMNLDGGGSSCMLVNGQETIKPSDGAQRSVTTAVAIK</sequence>
<name>A0AAN3D8N9_BACO1</name>
<dbReference type="Pfam" id="PF09992">
    <property type="entry name" value="NAGPA"/>
    <property type="match status" value="1"/>
</dbReference>
<accession>A0AAN3D8N9</accession>
<dbReference type="Proteomes" id="UP000005475">
    <property type="component" value="Unassembled WGS sequence"/>
</dbReference>
<dbReference type="EMBL" id="AAXF02000045">
    <property type="protein sequence ID" value="EDO12664.1"/>
    <property type="molecule type" value="Genomic_DNA"/>
</dbReference>
<dbReference type="AlphaFoldDB" id="A0AAN3D8N9"/>
<protein>
    <recommendedName>
        <fullName evidence="1">Phosphodiester glycosidase domain-containing protein</fullName>
    </recommendedName>
</protein>
<reference evidence="2 3" key="1">
    <citation type="submission" date="2007-03" db="EMBL/GenBank/DDBJ databases">
        <authorList>
            <person name="Fulton L."/>
            <person name="Clifton S."/>
            <person name="Fulton B."/>
            <person name="Xu J."/>
            <person name="Minx P."/>
            <person name="Pepin K.H."/>
            <person name="Johnson M."/>
            <person name="Thiruvilangam P."/>
            <person name="Bhonagiri V."/>
            <person name="Nash W.E."/>
            <person name="Mardis E.R."/>
            <person name="Wilson R.K."/>
        </authorList>
    </citation>
    <scope>NUCLEOTIDE SEQUENCE [LARGE SCALE GENOMIC DNA]</scope>
    <source>
        <strain evidence="3">ATCC 8483 / DSM 1896 / JCM 5824 / BCRC 10623 / CCUG 4943 / NCTC 11153</strain>
    </source>
</reference>
<reference evidence="3" key="2">
    <citation type="submission" date="2007-04" db="EMBL/GenBank/DDBJ databases">
        <title>Draft genome sequence of Bacteroides ovatus (ATCC 8483).</title>
        <authorList>
            <person name="Sudarsanam P."/>
            <person name="Ley R."/>
            <person name="Guruge J."/>
            <person name="Turnbaugh P.J."/>
            <person name="Mahowald M."/>
            <person name="Liep D."/>
            <person name="Gordon J."/>
        </authorList>
    </citation>
    <scope>NUCLEOTIDE SEQUENCE [LARGE SCALE GENOMIC DNA]</scope>
    <source>
        <strain evidence="3">ATCC 8483 / DSM 1896 / JCM 5824 / BCRC 10623 / CCUG 4943 / NCTC 11153</strain>
    </source>
</reference>
<dbReference type="PROSITE" id="PS51257">
    <property type="entry name" value="PROKAR_LIPOPROTEIN"/>
    <property type="match status" value="1"/>
</dbReference>
<evidence type="ECO:0000313" key="3">
    <source>
        <dbReference type="Proteomes" id="UP000005475"/>
    </source>
</evidence>